<proteinExistence type="predicted"/>
<dbReference type="InterPro" id="IPR001296">
    <property type="entry name" value="Glyco_trans_1"/>
</dbReference>
<accession>A0A1Y2L3U5</accession>
<dbReference type="Gene3D" id="3.40.50.2000">
    <property type="entry name" value="Glycogen Phosphorylase B"/>
    <property type="match status" value="2"/>
</dbReference>
<dbReference type="CDD" id="cd03809">
    <property type="entry name" value="GT4_MtfB-like"/>
    <property type="match status" value="1"/>
</dbReference>
<reference evidence="3 4" key="1">
    <citation type="submission" date="2014-03" db="EMBL/GenBank/DDBJ databases">
        <title>The draft genome sequence of Thalassospira mesophila JCM 18969.</title>
        <authorList>
            <person name="Lai Q."/>
            <person name="Shao Z."/>
        </authorList>
    </citation>
    <scope>NUCLEOTIDE SEQUENCE [LARGE SCALE GENOMIC DNA]</scope>
    <source>
        <strain evidence="3 4">JCM 18969</strain>
    </source>
</reference>
<dbReference type="EMBL" id="JFKA01000001">
    <property type="protein sequence ID" value="OSQ40494.1"/>
    <property type="molecule type" value="Genomic_DNA"/>
</dbReference>
<dbReference type="Pfam" id="PF00534">
    <property type="entry name" value="Glycos_transf_1"/>
    <property type="match status" value="1"/>
</dbReference>
<keyword evidence="1" id="KW-0808">Transferase</keyword>
<name>A0A1Y2L3U5_9PROT</name>
<feature type="domain" description="Glycosyl transferase family 1" evidence="2">
    <location>
        <begin position="180"/>
        <end position="336"/>
    </location>
</feature>
<gene>
    <name evidence="3" type="ORF">TMES_01545</name>
</gene>
<evidence type="ECO:0000313" key="4">
    <source>
        <dbReference type="Proteomes" id="UP000193391"/>
    </source>
</evidence>
<organism evidence="3 4">
    <name type="scientific">Thalassospira mesophila</name>
    <dbReference type="NCBI Taxonomy" id="1293891"/>
    <lineage>
        <taxon>Bacteria</taxon>
        <taxon>Pseudomonadati</taxon>
        <taxon>Pseudomonadota</taxon>
        <taxon>Alphaproteobacteria</taxon>
        <taxon>Rhodospirillales</taxon>
        <taxon>Thalassospiraceae</taxon>
        <taxon>Thalassospira</taxon>
    </lineage>
</organism>
<sequence length="357" mass="40731">MPRLNSPEIFVNCRFLTQEITGVQRYAIEMTKKLKDIDKNIIFLSPQNVVHPEIAYLLDAKKIGTLTGHLWEQLTLPIYLSTKRNYILLNLCNTAPLFCNHVALVLHDVSYHVNDNNFRKSFSFYYKNLLKNAVPRAKKLFTVSCFSRNEICKIYKIFEPNIQVVYNAPSPIFSTPNNIDHTQKEKIILFVATNNPQKNITAALAAFNELTDNNVYFYIVGSGYDTVMFQEQIHNYKKKDHIVVLGRISDSELASLYAKSTCFVSTSTYEGFGLPIIEAQVAGCPVIASDIAVYNEIAKDSVAYIDPNNIDNIKNGITRMISDEKYRKSLIKKGYENAKRFTWADSANIIYSTLKEK</sequence>
<dbReference type="STRING" id="1293891.TMES_01545"/>
<dbReference type="AlphaFoldDB" id="A0A1Y2L3U5"/>
<keyword evidence="4" id="KW-1185">Reference proteome</keyword>
<evidence type="ECO:0000259" key="2">
    <source>
        <dbReference type="Pfam" id="PF00534"/>
    </source>
</evidence>
<dbReference type="PANTHER" id="PTHR46401:SF2">
    <property type="entry name" value="GLYCOSYLTRANSFERASE WBBK-RELATED"/>
    <property type="match status" value="1"/>
</dbReference>
<dbReference type="PANTHER" id="PTHR46401">
    <property type="entry name" value="GLYCOSYLTRANSFERASE WBBK-RELATED"/>
    <property type="match status" value="1"/>
</dbReference>
<dbReference type="SUPFAM" id="SSF53756">
    <property type="entry name" value="UDP-Glycosyltransferase/glycogen phosphorylase"/>
    <property type="match status" value="1"/>
</dbReference>
<evidence type="ECO:0000256" key="1">
    <source>
        <dbReference type="ARBA" id="ARBA00022679"/>
    </source>
</evidence>
<dbReference type="Proteomes" id="UP000193391">
    <property type="component" value="Unassembled WGS sequence"/>
</dbReference>
<dbReference type="GO" id="GO:0016757">
    <property type="term" value="F:glycosyltransferase activity"/>
    <property type="evidence" value="ECO:0007669"/>
    <property type="project" value="InterPro"/>
</dbReference>
<evidence type="ECO:0000313" key="3">
    <source>
        <dbReference type="EMBL" id="OSQ40494.1"/>
    </source>
</evidence>
<protein>
    <recommendedName>
        <fullName evidence="2">Glycosyl transferase family 1 domain-containing protein</fullName>
    </recommendedName>
</protein>
<comment type="caution">
    <text evidence="3">The sequence shown here is derived from an EMBL/GenBank/DDBJ whole genome shotgun (WGS) entry which is preliminary data.</text>
</comment>